<organism evidence="2 3">
    <name type="scientific">Diaminobutyricimonas aerilata</name>
    <dbReference type="NCBI Taxonomy" id="1162967"/>
    <lineage>
        <taxon>Bacteria</taxon>
        <taxon>Bacillati</taxon>
        <taxon>Actinomycetota</taxon>
        <taxon>Actinomycetes</taxon>
        <taxon>Micrococcales</taxon>
        <taxon>Microbacteriaceae</taxon>
        <taxon>Diaminobutyricimonas</taxon>
    </lineage>
</organism>
<accession>A0A2M9CG56</accession>
<gene>
    <name evidence="2" type="ORF">CLV46_0443</name>
</gene>
<dbReference type="AlphaFoldDB" id="A0A2M9CG56"/>
<dbReference type="EMBL" id="PGFF01000001">
    <property type="protein sequence ID" value="PJJ70914.1"/>
    <property type="molecule type" value="Genomic_DNA"/>
</dbReference>
<dbReference type="Proteomes" id="UP000228758">
    <property type="component" value="Unassembled WGS sequence"/>
</dbReference>
<protein>
    <submittedName>
        <fullName evidence="2">Uncharacterized protein</fullName>
    </submittedName>
</protein>
<sequence length="44" mass="4903">MVDVLGITTLASAAVALMSGLVAVVLYYRWRPLDDRPRVMRRGL</sequence>
<comment type="caution">
    <text evidence="2">The sequence shown here is derived from an EMBL/GenBank/DDBJ whole genome shotgun (WGS) entry which is preliminary data.</text>
</comment>
<keyword evidence="3" id="KW-1185">Reference proteome</keyword>
<feature type="transmembrane region" description="Helical" evidence="1">
    <location>
        <begin position="6"/>
        <end position="28"/>
    </location>
</feature>
<name>A0A2M9CG56_9MICO</name>
<keyword evidence="1" id="KW-0812">Transmembrane</keyword>
<proteinExistence type="predicted"/>
<keyword evidence="1" id="KW-1133">Transmembrane helix</keyword>
<dbReference type="RefSeq" id="WP_281253538.1">
    <property type="nucleotide sequence ID" value="NZ_PGFF01000001.1"/>
</dbReference>
<reference evidence="2 3" key="1">
    <citation type="submission" date="2017-11" db="EMBL/GenBank/DDBJ databases">
        <title>Genomic Encyclopedia of Archaeal and Bacterial Type Strains, Phase II (KMG-II): From Individual Species to Whole Genera.</title>
        <authorList>
            <person name="Goeker M."/>
        </authorList>
    </citation>
    <scope>NUCLEOTIDE SEQUENCE [LARGE SCALE GENOMIC DNA]</scope>
    <source>
        <strain evidence="2 3">DSM 27393</strain>
    </source>
</reference>
<keyword evidence="1" id="KW-0472">Membrane</keyword>
<evidence type="ECO:0000313" key="3">
    <source>
        <dbReference type="Proteomes" id="UP000228758"/>
    </source>
</evidence>
<evidence type="ECO:0000313" key="2">
    <source>
        <dbReference type="EMBL" id="PJJ70914.1"/>
    </source>
</evidence>
<evidence type="ECO:0000256" key="1">
    <source>
        <dbReference type="SAM" id="Phobius"/>
    </source>
</evidence>